<dbReference type="GO" id="GO:0046872">
    <property type="term" value="F:metal ion binding"/>
    <property type="evidence" value="ECO:0007669"/>
    <property type="project" value="InterPro"/>
</dbReference>
<proteinExistence type="predicted"/>
<accession>A0A1N7JDT9</accession>
<keyword evidence="2" id="KW-1185">Reference proteome</keyword>
<dbReference type="OrthoDB" id="7860197at2"/>
<dbReference type="EMBL" id="FTOG01000001">
    <property type="protein sequence ID" value="SIS47475.1"/>
    <property type="molecule type" value="Genomic_DNA"/>
</dbReference>
<dbReference type="RefSeq" id="WP_076483543.1">
    <property type="nucleotide sequence ID" value="NZ_FTOG01000001.1"/>
</dbReference>
<reference evidence="2" key="1">
    <citation type="submission" date="2017-01" db="EMBL/GenBank/DDBJ databases">
        <authorList>
            <person name="Varghese N."/>
            <person name="Submissions S."/>
        </authorList>
    </citation>
    <scope>NUCLEOTIDE SEQUENCE [LARGE SCALE GENOMIC DNA]</scope>
    <source>
        <strain evidence="2">DSM 19945</strain>
    </source>
</reference>
<evidence type="ECO:0000313" key="2">
    <source>
        <dbReference type="Proteomes" id="UP000186221"/>
    </source>
</evidence>
<organism evidence="1 2">
    <name type="scientific">Rhodobacter aestuarii</name>
    <dbReference type="NCBI Taxonomy" id="453582"/>
    <lineage>
        <taxon>Bacteria</taxon>
        <taxon>Pseudomonadati</taxon>
        <taxon>Pseudomonadota</taxon>
        <taxon>Alphaproteobacteria</taxon>
        <taxon>Rhodobacterales</taxon>
        <taxon>Rhodobacter group</taxon>
        <taxon>Rhodobacter</taxon>
    </lineage>
</organism>
<dbReference type="SUPFAM" id="SSF63411">
    <property type="entry name" value="LuxS/MPP-like metallohydrolase"/>
    <property type="match status" value="1"/>
</dbReference>
<evidence type="ECO:0000313" key="1">
    <source>
        <dbReference type="EMBL" id="SIS47475.1"/>
    </source>
</evidence>
<dbReference type="STRING" id="453582.SAMN05421580_101640"/>
<dbReference type="InterPro" id="IPR011249">
    <property type="entry name" value="Metalloenz_LuxS/M16"/>
</dbReference>
<dbReference type="Proteomes" id="UP000186221">
    <property type="component" value="Unassembled WGS sequence"/>
</dbReference>
<gene>
    <name evidence="1" type="ORF">SAMN05421580_101640</name>
</gene>
<sequence>MIKWACGILALVIPFLGAIYFFGAMAGSSSAVKFVAHNNESGQVHFLIVYPQHRPILAHYTEHLAWLPNIGKNSRPEDRGSNAWTNDFAVGYWLSGPPEDLTDMLRRLQVVFDPIDLPQELAETERDVMLREYDWRMANNPDTQAAEEMEAFLYKGNAIAASVIGTPDQIKALTYDAARAFHAETHRPELARLVVTGDVTERQLAKAMAEAGFPTLDADREYIAPPPFTLAAPEARIFRYPAPNAAARMTWRKVVALPEPVDFDLLEAQTALARDILDTNLPGGLAGPLRFDAFVTKSFGVSIAPIDETHIELIFSAEPDKGIGFAAMQTAFEAALFASAQGVPAATYDRVHERFKGFWPDWSDEDETERWMADYTLSRVSALREPKTERQMRKIDAQIDAADIDTILAALVAPGRTAIAFIGTDPNL</sequence>
<protein>
    <submittedName>
        <fullName evidence="1">Predicted Zn-dependent peptidase</fullName>
    </submittedName>
</protein>
<dbReference type="AlphaFoldDB" id="A0A1N7JDT9"/>
<dbReference type="Gene3D" id="3.30.830.10">
    <property type="entry name" value="Metalloenzyme, LuxS/M16 peptidase-like"/>
    <property type="match status" value="1"/>
</dbReference>
<name>A0A1N7JDT9_9RHOB</name>